<protein>
    <recommendedName>
        <fullName evidence="3">DUF523 domain-containing protein</fullName>
    </recommendedName>
</protein>
<dbReference type="EMBL" id="JABGBW010000012">
    <property type="protein sequence ID" value="MBC2576752.1"/>
    <property type="molecule type" value="Genomic_DNA"/>
</dbReference>
<comment type="caution">
    <text evidence="1">The sequence shown here is derived from an EMBL/GenBank/DDBJ whole genome shotgun (WGS) entry which is preliminary data.</text>
</comment>
<reference evidence="1 2" key="1">
    <citation type="submission" date="2020-05" db="EMBL/GenBank/DDBJ databases">
        <title>Draft genome of xy-202 and genomic insight in genome of the genus Peptostreptococcus.</title>
        <authorList>
            <person name="Zhang Z."/>
        </authorList>
    </citation>
    <scope>NUCLEOTIDE SEQUENCE [LARGE SCALE GENOMIC DNA]</scope>
    <source>
        <strain evidence="1 2">DSM 27025</strain>
    </source>
</reference>
<accession>A0ABR6TMW2</accession>
<sequence length="163" mass="18815">MIRSNSIIYISHCILNQNSVVKPLARSSGVYASIIDEIMINGIGIEQLPCPEMLYLGMDRKPMTKEEYDTLDYNALCKELADRCKLEIDEYISKGYNIVGIIGIKESPTCSIEGQKGIFMKYLMKNVDIFRHNYLEVPVDYLENDEKTKKEFLKKLKKFLNND</sequence>
<dbReference type="NCBIfam" id="NF045597">
    <property type="entry name" value="TudS_rel_CD3072"/>
    <property type="match status" value="1"/>
</dbReference>
<evidence type="ECO:0000313" key="2">
    <source>
        <dbReference type="Proteomes" id="UP000713904"/>
    </source>
</evidence>
<proteinExistence type="predicted"/>
<gene>
    <name evidence="1" type="ORF">HLB29_08725</name>
</gene>
<keyword evidence="2" id="KW-1185">Reference proteome</keyword>
<dbReference type="InterPro" id="IPR054648">
    <property type="entry name" value="TudS-rel"/>
</dbReference>
<dbReference type="Proteomes" id="UP000713904">
    <property type="component" value="Unassembled WGS sequence"/>
</dbReference>
<evidence type="ECO:0008006" key="3">
    <source>
        <dbReference type="Google" id="ProtNLM"/>
    </source>
</evidence>
<dbReference type="RefSeq" id="WP_185624772.1">
    <property type="nucleotide sequence ID" value="NZ_JABGBW010000012.1"/>
</dbReference>
<organism evidence="1 2">
    <name type="scientific">Peptostreptococcus canis</name>
    <dbReference type="NCBI Taxonomy" id="1159213"/>
    <lineage>
        <taxon>Bacteria</taxon>
        <taxon>Bacillati</taxon>
        <taxon>Bacillota</taxon>
        <taxon>Clostridia</taxon>
        <taxon>Peptostreptococcales</taxon>
        <taxon>Peptostreptococcaceae</taxon>
        <taxon>Peptostreptococcus</taxon>
    </lineage>
</organism>
<name>A0ABR6TMW2_9FIRM</name>
<evidence type="ECO:0000313" key="1">
    <source>
        <dbReference type="EMBL" id="MBC2576752.1"/>
    </source>
</evidence>